<feature type="non-terminal residue" evidence="1">
    <location>
        <position position="1"/>
    </location>
</feature>
<sequence length="39" mass="4675">LSQREPVFDGTDTFFEWPQNLIAVKKAYLFSIRYKHEEA</sequence>
<comment type="caution">
    <text evidence="1">The sequence shown here is derived from an EMBL/GenBank/DDBJ whole genome shotgun (WGS) entry which is preliminary data.</text>
</comment>
<protein>
    <submittedName>
        <fullName evidence="1">Uncharacterized protein</fullName>
    </submittedName>
</protein>
<reference evidence="1 2" key="1">
    <citation type="journal article" date="2013" name="PLoS ONE">
        <title>Lactobacillus paracasei comparative genomics: towards species pan-genome definition and exploitation of diversity.</title>
        <authorList>
            <person name="Smokvina T."/>
            <person name="Wels M."/>
            <person name="Polka J."/>
            <person name="Chervaux C."/>
            <person name="Brisse S."/>
            <person name="Boekhorst J."/>
            <person name="van Hylckama Vlieg J.E."/>
            <person name="Siezen R.J."/>
        </authorList>
    </citation>
    <scope>NUCLEOTIDE SEQUENCE [LARGE SCALE GENOMIC DNA]</scope>
    <source>
        <strain evidence="1 2">Lpp123</strain>
    </source>
</reference>
<dbReference type="Proteomes" id="UP000014316">
    <property type="component" value="Unassembled WGS sequence"/>
</dbReference>
<organism evidence="1 2">
    <name type="scientific">Lacticaseibacillus paracasei subsp. paracasei Lpp123</name>
    <dbReference type="NCBI Taxonomy" id="1256201"/>
    <lineage>
        <taxon>Bacteria</taxon>
        <taxon>Bacillati</taxon>
        <taxon>Bacillota</taxon>
        <taxon>Bacilli</taxon>
        <taxon>Lactobacillales</taxon>
        <taxon>Lactobacillaceae</taxon>
        <taxon>Lacticaseibacillus</taxon>
    </lineage>
</organism>
<gene>
    <name evidence="1" type="ORF">Lpp123_04716</name>
</gene>
<dbReference type="EMBL" id="ANJW01000265">
    <property type="protein sequence ID" value="EPC56771.1"/>
    <property type="molecule type" value="Genomic_DNA"/>
</dbReference>
<proteinExistence type="predicted"/>
<evidence type="ECO:0000313" key="1">
    <source>
        <dbReference type="EMBL" id="EPC56771.1"/>
    </source>
</evidence>
<accession>A0A829GI91</accession>
<evidence type="ECO:0000313" key="2">
    <source>
        <dbReference type="Proteomes" id="UP000014316"/>
    </source>
</evidence>
<dbReference type="AlphaFoldDB" id="A0A829GI91"/>
<name>A0A829GI91_LACPA</name>